<accession>A0A0F9CWY8</accession>
<evidence type="ECO:0000313" key="1">
    <source>
        <dbReference type="EMBL" id="KKL53774.1"/>
    </source>
</evidence>
<sequence length="205" mass="21224">SLDWNITALGSSATPSFIASPNGIMRLTAAGATGDGLAVHLTEDAVTLGGGDGVVIRARVRMVTTLTGNNFRIGLDDSLTSTDGTVGIFFVSTAGVLSFDVASSNGDVTKAVTGISTLTSGTTMVLGTWYNIKLELSDTNTNGGPETIKCFVDGEFGGEISANAGVPSLLGSTETMEYKIVMWDSGAGAAQVFEIDYYEVYIPRV</sequence>
<name>A0A0F9CWY8_9ZZZZ</name>
<reference evidence="1" key="1">
    <citation type="journal article" date="2015" name="Nature">
        <title>Complex archaea that bridge the gap between prokaryotes and eukaryotes.</title>
        <authorList>
            <person name="Spang A."/>
            <person name="Saw J.H."/>
            <person name="Jorgensen S.L."/>
            <person name="Zaremba-Niedzwiedzka K."/>
            <person name="Martijn J."/>
            <person name="Lind A.E."/>
            <person name="van Eijk R."/>
            <person name="Schleper C."/>
            <person name="Guy L."/>
            <person name="Ettema T.J."/>
        </authorList>
    </citation>
    <scope>NUCLEOTIDE SEQUENCE</scope>
</reference>
<dbReference type="AlphaFoldDB" id="A0A0F9CWY8"/>
<dbReference type="EMBL" id="LAZR01031432">
    <property type="protein sequence ID" value="KKL53774.1"/>
    <property type="molecule type" value="Genomic_DNA"/>
</dbReference>
<comment type="caution">
    <text evidence="1">The sequence shown here is derived from an EMBL/GenBank/DDBJ whole genome shotgun (WGS) entry which is preliminary data.</text>
</comment>
<proteinExistence type="predicted"/>
<gene>
    <name evidence="1" type="ORF">LCGC14_2272060</name>
</gene>
<feature type="non-terminal residue" evidence="1">
    <location>
        <position position="1"/>
    </location>
</feature>
<organism evidence="1">
    <name type="scientific">marine sediment metagenome</name>
    <dbReference type="NCBI Taxonomy" id="412755"/>
    <lineage>
        <taxon>unclassified sequences</taxon>
        <taxon>metagenomes</taxon>
        <taxon>ecological metagenomes</taxon>
    </lineage>
</organism>
<protein>
    <submittedName>
        <fullName evidence="1">Uncharacterized protein</fullName>
    </submittedName>
</protein>